<evidence type="ECO:0000313" key="2">
    <source>
        <dbReference type="EMBL" id="KVK80928.1"/>
    </source>
</evidence>
<organism evidence="2 3">
    <name type="scientific">Burkholderia cepacia</name>
    <name type="common">Pseudomonas cepacia</name>
    <dbReference type="NCBI Taxonomy" id="292"/>
    <lineage>
        <taxon>Bacteria</taxon>
        <taxon>Pseudomonadati</taxon>
        <taxon>Pseudomonadota</taxon>
        <taxon>Betaproteobacteria</taxon>
        <taxon>Burkholderiales</taxon>
        <taxon>Burkholderiaceae</taxon>
        <taxon>Burkholderia</taxon>
        <taxon>Burkholderia cepacia complex</taxon>
    </lineage>
</organism>
<dbReference type="EMBL" id="LOYH01000058">
    <property type="protein sequence ID" value="KVK80928.1"/>
    <property type="molecule type" value="Genomic_DNA"/>
</dbReference>
<accession>A0A118KHS8</accession>
<dbReference type="InterPro" id="IPR031939">
    <property type="entry name" value="Adhesin_E-like"/>
</dbReference>
<evidence type="ECO:0000259" key="1">
    <source>
        <dbReference type="Pfam" id="PF16747"/>
    </source>
</evidence>
<reference evidence="2 3" key="1">
    <citation type="submission" date="2015-11" db="EMBL/GenBank/DDBJ databases">
        <title>Expanding the genomic diversity of Burkholderia species for the development of highly accurate diagnostics.</title>
        <authorList>
            <person name="Sahl J."/>
            <person name="Keim P."/>
            <person name="Wagner D."/>
        </authorList>
    </citation>
    <scope>NUCLEOTIDE SEQUENCE [LARGE SCALE GENOMIC DNA]</scope>
    <source>
        <strain evidence="2 3">MSMB1302</strain>
    </source>
</reference>
<dbReference type="Proteomes" id="UP000069001">
    <property type="component" value="Unassembled WGS sequence"/>
</dbReference>
<evidence type="ECO:0000313" key="3">
    <source>
        <dbReference type="Proteomes" id="UP000069001"/>
    </source>
</evidence>
<name>A0A118KHS8_BURCE</name>
<sequence length="163" mass="17010">MMIARCTAWRAEIAPVTQVETLASPQLGSVCAWVAALIIGSTPVAAGAAWVAVAVSPDVQIFVDAGSVTQDSRGFISVWTKTQYASLQTATGTRYAADMTRFVLDCAGARYGITGGKFLDTQSKVLRQFDEPAGELEPIPVASKIGAVARAVCAAGGSVWRGK</sequence>
<comment type="caution">
    <text evidence="2">The sequence shown here is derived from an EMBL/GenBank/DDBJ whole genome shotgun (WGS) entry which is preliminary data.</text>
</comment>
<protein>
    <recommendedName>
        <fullName evidence="1">Surface-adhesin protein E-like domain-containing protein</fullName>
    </recommendedName>
</protein>
<dbReference type="Pfam" id="PF16747">
    <property type="entry name" value="Adhesin_E"/>
    <property type="match status" value="1"/>
</dbReference>
<gene>
    <name evidence="2" type="ORF">WS90_16785</name>
</gene>
<feature type="domain" description="Surface-adhesin protein E-like" evidence="1">
    <location>
        <begin position="50"/>
        <end position="154"/>
    </location>
</feature>
<dbReference type="RefSeq" id="WP_059730070.1">
    <property type="nucleotide sequence ID" value="NZ_LOYH01000058.1"/>
</dbReference>
<dbReference type="AlphaFoldDB" id="A0A118KHS8"/>
<proteinExistence type="predicted"/>